<evidence type="ECO:0000256" key="1">
    <source>
        <dbReference type="SAM" id="MobiDB-lite"/>
    </source>
</evidence>
<feature type="compositionally biased region" description="Basic and acidic residues" evidence="1">
    <location>
        <begin position="1"/>
        <end position="12"/>
    </location>
</feature>
<accession>A0ABW7TJM8</accession>
<feature type="region of interest" description="Disordered" evidence="1">
    <location>
        <begin position="1"/>
        <end position="23"/>
    </location>
</feature>
<dbReference type="Proteomes" id="UP001611263">
    <property type="component" value="Unassembled WGS sequence"/>
</dbReference>
<reference evidence="2 3" key="1">
    <citation type="submission" date="2024-10" db="EMBL/GenBank/DDBJ databases">
        <title>The Natural Products Discovery Center: Release of the First 8490 Sequenced Strains for Exploring Actinobacteria Biosynthetic Diversity.</title>
        <authorList>
            <person name="Kalkreuter E."/>
            <person name="Kautsar S.A."/>
            <person name="Yang D."/>
            <person name="Bader C.D."/>
            <person name="Teijaro C.N."/>
            <person name="Fluegel L."/>
            <person name="Davis C.M."/>
            <person name="Simpson J.R."/>
            <person name="Lauterbach L."/>
            <person name="Steele A.D."/>
            <person name="Gui C."/>
            <person name="Meng S."/>
            <person name="Li G."/>
            <person name="Viehrig K."/>
            <person name="Ye F."/>
            <person name="Su P."/>
            <person name="Kiefer A.F."/>
            <person name="Nichols A."/>
            <person name="Cepeda A.J."/>
            <person name="Yan W."/>
            <person name="Fan B."/>
            <person name="Jiang Y."/>
            <person name="Adhikari A."/>
            <person name="Zheng C.-J."/>
            <person name="Schuster L."/>
            <person name="Cowan T.M."/>
            <person name="Smanski M.J."/>
            <person name="Chevrette M.G."/>
            <person name="De Carvalho L.P.S."/>
            <person name="Shen B."/>
        </authorList>
    </citation>
    <scope>NUCLEOTIDE SEQUENCE [LARGE SCALE GENOMIC DNA]</scope>
    <source>
        <strain evidence="2 3">NPDC020568</strain>
    </source>
</reference>
<comment type="caution">
    <text evidence="2">The sequence shown here is derived from an EMBL/GenBank/DDBJ whole genome shotgun (WGS) entry which is preliminary data.</text>
</comment>
<sequence>MNSELPTRDRGATDIPSGEPWISPTTIGQLENLLKVMCRWAEAAEKRHV</sequence>
<organism evidence="2 3">
    <name type="scientific">Nocardia carnea</name>
    <dbReference type="NCBI Taxonomy" id="37328"/>
    <lineage>
        <taxon>Bacteria</taxon>
        <taxon>Bacillati</taxon>
        <taxon>Actinomycetota</taxon>
        <taxon>Actinomycetes</taxon>
        <taxon>Mycobacteriales</taxon>
        <taxon>Nocardiaceae</taxon>
        <taxon>Nocardia</taxon>
    </lineage>
</organism>
<evidence type="ECO:0000313" key="2">
    <source>
        <dbReference type="EMBL" id="MFI1461238.1"/>
    </source>
</evidence>
<name>A0ABW7TJM8_9NOCA</name>
<proteinExistence type="predicted"/>
<evidence type="ECO:0008006" key="4">
    <source>
        <dbReference type="Google" id="ProtNLM"/>
    </source>
</evidence>
<dbReference type="GeneID" id="93509613"/>
<gene>
    <name evidence="2" type="ORF">ACH4WX_11010</name>
</gene>
<dbReference type="RefSeq" id="WP_157170454.1">
    <property type="nucleotide sequence ID" value="NZ_JBIRUQ010000002.1"/>
</dbReference>
<dbReference type="EMBL" id="JBIRUQ010000002">
    <property type="protein sequence ID" value="MFI1461238.1"/>
    <property type="molecule type" value="Genomic_DNA"/>
</dbReference>
<protein>
    <recommendedName>
        <fullName evidence="4">Integrase</fullName>
    </recommendedName>
</protein>
<evidence type="ECO:0000313" key="3">
    <source>
        <dbReference type="Proteomes" id="UP001611263"/>
    </source>
</evidence>
<keyword evidence="3" id="KW-1185">Reference proteome</keyword>